<dbReference type="InterPro" id="IPR007335">
    <property type="entry name" value="DUF413"/>
</dbReference>
<evidence type="ECO:0000313" key="5">
    <source>
        <dbReference type="Proteomes" id="UP000244441"/>
    </source>
</evidence>
<dbReference type="KEGG" id="cate:C2869_11075"/>
<proteinExistence type="inferred from homology"/>
<accession>A0A2S0VRW0</accession>
<comment type="similarity">
    <text evidence="1">Belongs to the MaoP family.</text>
</comment>
<dbReference type="Pfam" id="PF04219">
    <property type="entry name" value="DUF413"/>
    <property type="match status" value="1"/>
</dbReference>
<protein>
    <recommendedName>
        <fullName evidence="2">Macrodomain Ori protein</fullName>
    </recommendedName>
</protein>
<sequence length="131" mass="14511">MAAPTKQELLSRIYADHKNYPRGFRRSGDFSIKEADALEKFGTLIVALESGAYAPADDEDTHFVAVLRGEQEPDDLATKAWRKYIARINRPKLGSIYGSRIDTSQVDDGGSSDDLDNIDLGSTNTEEEVED</sequence>
<dbReference type="OrthoDB" id="6400110at2"/>
<dbReference type="Proteomes" id="UP000244441">
    <property type="component" value="Chromosome"/>
</dbReference>
<evidence type="ECO:0000256" key="3">
    <source>
        <dbReference type="SAM" id="MobiDB-lite"/>
    </source>
</evidence>
<gene>
    <name evidence="4" type="ORF">C2869_11075</name>
</gene>
<feature type="region of interest" description="Disordered" evidence="3">
    <location>
        <begin position="99"/>
        <end position="131"/>
    </location>
</feature>
<name>A0A2S0VRW0_9ALTE</name>
<dbReference type="EMBL" id="CP026604">
    <property type="protein sequence ID" value="AWB66944.1"/>
    <property type="molecule type" value="Genomic_DNA"/>
</dbReference>
<evidence type="ECO:0000313" key="4">
    <source>
        <dbReference type="EMBL" id="AWB66944.1"/>
    </source>
</evidence>
<keyword evidence="5" id="KW-1185">Reference proteome</keyword>
<reference evidence="4 5" key="1">
    <citation type="submission" date="2018-01" db="EMBL/GenBank/DDBJ databases">
        <title>Genome sequence of a Cantenovulum-like bacteria.</title>
        <authorList>
            <person name="Tan W.R."/>
            <person name="Lau N.-S."/>
            <person name="Go F."/>
            <person name="Amirul A.-A.A."/>
        </authorList>
    </citation>
    <scope>NUCLEOTIDE SEQUENCE [LARGE SCALE GENOMIC DNA]</scope>
    <source>
        <strain evidence="4 5">CCB-QB4</strain>
    </source>
</reference>
<organism evidence="4 5">
    <name type="scientific">Saccharobesus litoralis</name>
    <dbReference type="NCBI Taxonomy" id="2172099"/>
    <lineage>
        <taxon>Bacteria</taxon>
        <taxon>Pseudomonadati</taxon>
        <taxon>Pseudomonadota</taxon>
        <taxon>Gammaproteobacteria</taxon>
        <taxon>Alteromonadales</taxon>
        <taxon>Alteromonadaceae</taxon>
        <taxon>Saccharobesus</taxon>
    </lineage>
</organism>
<evidence type="ECO:0000256" key="2">
    <source>
        <dbReference type="ARBA" id="ARBA00093628"/>
    </source>
</evidence>
<evidence type="ECO:0000256" key="1">
    <source>
        <dbReference type="ARBA" id="ARBA00093464"/>
    </source>
</evidence>
<dbReference type="RefSeq" id="WP_108603000.1">
    <property type="nucleotide sequence ID" value="NZ_CP026604.1"/>
</dbReference>
<dbReference type="AlphaFoldDB" id="A0A2S0VRW0"/>